<dbReference type="PROSITE" id="PS51257">
    <property type="entry name" value="PROKAR_LIPOPROTEIN"/>
    <property type="match status" value="1"/>
</dbReference>
<dbReference type="InParanoid" id="B0DPQ0"/>
<proteinExistence type="predicted"/>
<dbReference type="HOGENOM" id="CLU_2223720_0_0_1"/>
<accession>B0DPQ0</accession>
<gene>
    <name evidence="1" type="ORF">LACBIDRAFT_307230</name>
</gene>
<evidence type="ECO:0000313" key="1">
    <source>
        <dbReference type="EMBL" id="EDR03416.1"/>
    </source>
</evidence>
<dbReference type="OrthoDB" id="10516377at2759"/>
<dbReference type="EMBL" id="DS547124">
    <property type="protein sequence ID" value="EDR03416.1"/>
    <property type="molecule type" value="Genomic_DNA"/>
</dbReference>
<dbReference type="KEGG" id="lbc:LACBIDRAFT_307230"/>
<protein>
    <submittedName>
        <fullName evidence="1">Predicted protein</fullName>
    </submittedName>
</protein>
<reference evidence="1 2" key="1">
    <citation type="journal article" date="2008" name="Nature">
        <title>The genome of Laccaria bicolor provides insights into mycorrhizal symbiosis.</title>
        <authorList>
            <person name="Martin F."/>
            <person name="Aerts A."/>
            <person name="Ahren D."/>
            <person name="Brun A."/>
            <person name="Danchin E.G.J."/>
            <person name="Duchaussoy F."/>
            <person name="Gibon J."/>
            <person name="Kohler A."/>
            <person name="Lindquist E."/>
            <person name="Pereda V."/>
            <person name="Salamov A."/>
            <person name="Shapiro H.J."/>
            <person name="Wuyts J."/>
            <person name="Blaudez D."/>
            <person name="Buee M."/>
            <person name="Brokstein P."/>
            <person name="Canbaeck B."/>
            <person name="Cohen D."/>
            <person name="Courty P.E."/>
            <person name="Coutinho P.M."/>
            <person name="Delaruelle C."/>
            <person name="Detter J.C."/>
            <person name="Deveau A."/>
            <person name="DiFazio S."/>
            <person name="Duplessis S."/>
            <person name="Fraissinet-Tachet L."/>
            <person name="Lucic E."/>
            <person name="Frey-Klett P."/>
            <person name="Fourrey C."/>
            <person name="Feussner I."/>
            <person name="Gay G."/>
            <person name="Grimwood J."/>
            <person name="Hoegger P.J."/>
            <person name="Jain P."/>
            <person name="Kilaru S."/>
            <person name="Labbe J."/>
            <person name="Lin Y.C."/>
            <person name="Legue V."/>
            <person name="Le Tacon F."/>
            <person name="Marmeisse R."/>
            <person name="Melayah D."/>
            <person name="Montanini B."/>
            <person name="Muratet M."/>
            <person name="Nehls U."/>
            <person name="Niculita-Hirzel H."/>
            <person name="Oudot-Le Secq M.P."/>
            <person name="Peter M."/>
            <person name="Quesneville H."/>
            <person name="Rajashekar B."/>
            <person name="Reich M."/>
            <person name="Rouhier N."/>
            <person name="Schmutz J."/>
            <person name="Yin T."/>
            <person name="Chalot M."/>
            <person name="Henrissat B."/>
            <person name="Kuees U."/>
            <person name="Lucas S."/>
            <person name="Van de Peer Y."/>
            <person name="Podila G.K."/>
            <person name="Polle A."/>
            <person name="Pukkila P.J."/>
            <person name="Richardson P.M."/>
            <person name="Rouze P."/>
            <person name="Sanders I.R."/>
            <person name="Stajich J.E."/>
            <person name="Tunlid A."/>
            <person name="Tuskan G."/>
            <person name="Grigoriev I.V."/>
        </authorList>
    </citation>
    <scope>NUCLEOTIDE SEQUENCE [LARGE SCALE GENOMIC DNA]</scope>
    <source>
        <strain evidence="2">S238N-H82 / ATCC MYA-4686</strain>
    </source>
</reference>
<organism evidence="2">
    <name type="scientific">Laccaria bicolor (strain S238N-H82 / ATCC MYA-4686)</name>
    <name type="common">Bicoloured deceiver</name>
    <name type="synonym">Laccaria laccata var. bicolor</name>
    <dbReference type="NCBI Taxonomy" id="486041"/>
    <lineage>
        <taxon>Eukaryota</taxon>
        <taxon>Fungi</taxon>
        <taxon>Dikarya</taxon>
        <taxon>Basidiomycota</taxon>
        <taxon>Agaricomycotina</taxon>
        <taxon>Agaricomycetes</taxon>
        <taxon>Agaricomycetidae</taxon>
        <taxon>Agaricales</taxon>
        <taxon>Agaricineae</taxon>
        <taxon>Hydnangiaceae</taxon>
        <taxon>Laccaria</taxon>
    </lineage>
</organism>
<dbReference type="RefSeq" id="XP_001885872.1">
    <property type="nucleotide sequence ID" value="XM_001885837.1"/>
</dbReference>
<dbReference type="AlphaFoldDB" id="B0DPQ0"/>
<keyword evidence="2" id="KW-1185">Reference proteome</keyword>
<dbReference type="GeneID" id="6081594"/>
<name>B0DPQ0_LACBS</name>
<dbReference type="Proteomes" id="UP000001194">
    <property type="component" value="Unassembled WGS sequence"/>
</dbReference>
<evidence type="ECO:0000313" key="2">
    <source>
        <dbReference type="Proteomes" id="UP000001194"/>
    </source>
</evidence>
<sequence length="106" mass="11432">MAVPRVCTCGCWTVMVVGGCSHSSMVVIGGHSHSSILVVALWMLVGTCCRPSILVVGPHGYSSMVGVGPHRCSWAVIAIPQSWWWPIVDGRGGHLLCFMGVVRRDW</sequence>